<dbReference type="OrthoDB" id="5244312at2"/>
<evidence type="ECO:0000313" key="2">
    <source>
        <dbReference type="EMBL" id="TCJ16140.1"/>
    </source>
</evidence>
<dbReference type="Proteomes" id="UP000295244">
    <property type="component" value="Unassembled WGS sequence"/>
</dbReference>
<gene>
    <name evidence="2" type="ORF">E0L93_10710</name>
</gene>
<proteinExistence type="predicted"/>
<protein>
    <recommendedName>
        <fullName evidence="1">Roadblock/LAMTOR2 domain-containing protein</fullName>
    </recommendedName>
</protein>
<reference evidence="2 3" key="1">
    <citation type="submission" date="2019-03" db="EMBL/GenBank/DDBJ databases">
        <title>Whole genome sequence of a novel Rubrobacter taiwanensis strain, isolated from Yellowstone National Park.</title>
        <authorList>
            <person name="Freed S."/>
            <person name="Ramaley R.F."/>
            <person name="Kyndt J.A."/>
        </authorList>
    </citation>
    <scope>NUCLEOTIDE SEQUENCE [LARGE SCALE GENOMIC DNA]</scope>
    <source>
        <strain evidence="2 3">Yellowstone</strain>
    </source>
</reference>
<evidence type="ECO:0000259" key="1">
    <source>
        <dbReference type="SMART" id="SM00960"/>
    </source>
</evidence>
<dbReference type="Gene3D" id="3.30.450.30">
    <property type="entry name" value="Dynein light chain 2a, cytoplasmic"/>
    <property type="match status" value="1"/>
</dbReference>
<dbReference type="AlphaFoldDB" id="A0A4R1BG29"/>
<dbReference type="InterPro" id="IPR004942">
    <property type="entry name" value="Roadblock/LAMTOR2_dom"/>
</dbReference>
<dbReference type="EMBL" id="SKBU01000018">
    <property type="protein sequence ID" value="TCJ16140.1"/>
    <property type="molecule type" value="Genomic_DNA"/>
</dbReference>
<comment type="caution">
    <text evidence="2">The sequence shown here is derived from an EMBL/GenBank/DDBJ whole genome shotgun (WGS) entry which is preliminary data.</text>
</comment>
<feature type="domain" description="Roadblock/LAMTOR2" evidence="1">
    <location>
        <begin position="43"/>
        <end position="132"/>
    </location>
</feature>
<organism evidence="2 3">
    <name type="scientific">Rubrobacter taiwanensis</name>
    <dbReference type="NCBI Taxonomy" id="185139"/>
    <lineage>
        <taxon>Bacteria</taxon>
        <taxon>Bacillati</taxon>
        <taxon>Actinomycetota</taxon>
        <taxon>Rubrobacteria</taxon>
        <taxon>Rubrobacterales</taxon>
        <taxon>Rubrobacteraceae</taxon>
        <taxon>Rubrobacter</taxon>
    </lineage>
</organism>
<dbReference type="Pfam" id="PF03259">
    <property type="entry name" value="Robl_LC7"/>
    <property type="match status" value="1"/>
</dbReference>
<name>A0A4R1BG29_9ACTN</name>
<keyword evidence="3" id="KW-1185">Reference proteome</keyword>
<sequence length="163" mass="18176">MREQYYHSADRLLSRYNPGRIRRVVLYASGRRRVTERSRGERLRRVLGELQSLSPDVKAGVVISGGETLASTLPEGVDSERVSAMISALFNLAGRTAREQGRDAPRNVKVRNELGYVLLSRVDGETVLAAITGTEARIGLIFYDMRNAGREISRILKEEEGEA</sequence>
<dbReference type="SMART" id="SM00960">
    <property type="entry name" value="Robl_LC7"/>
    <property type="match status" value="1"/>
</dbReference>
<evidence type="ECO:0000313" key="3">
    <source>
        <dbReference type="Proteomes" id="UP000295244"/>
    </source>
</evidence>
<dbReference type="SUPFAM" id="SSF103196">
    <property type="entry name" value="Roadblock/LC7 domain"/>
    <property type="match status" value="1"/>
</dbReference>
<accession>A0A4R1BG29</accession>